<evidence type="ECO:0000256" key="5">
    <source>
        <dbReference type="ARBA" id="ARBA00022989"/>
    </source>
</evidence>
<evidence type="ECO:0000256" key="3">
    <source>
        <dbReference type="ARBA" id="ARBA00022448"/>
    </source>
</evidence>
<accession>A0A8J7WJ74</accession>
<evidence type="ECO:0000256" key="8">
    <source>
        <dbReference type="SAM" id="MobiDB-lite"/>
    </source>
</evidence>
<evidence type="ECO:0000256" key="4">
    <source>
        <dbReference type="ARBA" id="ARBA00022692"/>
    </source>
</evidence>
<dbReference type="Proteomes" id="UP000677913">
    <property type="component" value="Unassembled WGS sequence"/>
</dbReference>
<evidence type="ECO:0000313" key="12">
    <source>
        <dbReference type="EMBL" id="MBS2963301.1"/>
    </source>
</evidence>
<name>A0A8J7WJ74_9ACTN</name>
<gene>
    <name evidence="12" type="ORF">KGA66_09610</name>
</gene>
<keyword evidence="3" id="KW-0813">Transport</keyword>
<dbReference type="Gene3D" id="1.20.1510.10">
    <property type="entry name" value="Cation efflux protein transmembrane domain"/>
    <property type="match status" value="1"/>
</dbReference>
<comment type="similarity">
    <text evidence="2">Belongs to the cation diffusion facilitator (CDF) transporter (TC 2.A.4) family. SLC30A subfamily.</text>
</comment>
<feature type="transmembrane region" description="Helical" evidence="9">
    <location>
        <begin position="187"/>
        <end position="205"/>
    </location>
</feature>
<keyword evidence="4 9" id="KW-0812">Transmembrane</keyword>
<dbReference type="EMBL" id="JAGSXH010000024">
    <property type="protein sequence ID" value="MBS2963301.1"/>
    <property type="molecule type" value="Genomic_DNA"/>
</dbReference>
<keyword evidence="13" id="KW-1185">Reference proteome</keyword>
<dbReference type="GO" id="GO:0005385">
    <property type="term" value="F:zinc ion transmembrane transporter activity"/>
    <property type="evidence" value="ECO:0007669"/>
    <property type="project" value="TreeGrafter"/>
</dbReference>
<keyword evidence="6" id="KW-0406">Ion transport</keyword>
<dbReference type="Pfam" id="PF16916">
    <property type="entry name" value="ZT_dimer"/>
    <property type="match status" value="1"/>
</dbReference>
<comment type="caution">
    <text evidence="12">The sequence shown here is derived from an EMBL/GenBank/DDBJ whole genome shotgun (WGS) entry which is preliminary data.</text>
</comment>
<keyword evidence="7 9" id="KW-0472">Membrane</keyword>
<dbReference type="InterPro" id="IPR058533">
    <property type="entry name" value="Cation_efflux_TM"/>
</dbReference>
<evidence type="ECO:0000256" key="1">
    <source>
        <dbReference type="ARBA" id="ARBA00004141"/>
    </source>
</evidence>
<dbReference type="GO" id="GO:0005886">
    <property type="term" value="C:plasma membrane"/>
    <property type="evidence" value="ECO:0007669"/>
    <property type="project" value="TreeGrafter"/>
</dbReference>
<feature type="domain" description="Cation efflux protein cytoplasmic" evidence="11">
    <location>
        <begin position="246"/>
        <end position="314"/>
    </location>
</feature>
<dbReference type="RefSeq" id="WP_211466870.1">
    <property type="nucleotide sequence ID" value="NZ_JAGSXH010000024.1"/>
</dbReference>
<keyword evidence="5 9" id="KW-1133">Transmembrane helix</keyword>
<feature type="transmembrane region" description="Helical" evidence="9">
    <location>
        <begin position="117"/>
        <end position="138"/>
    </location>
</feature>
<protein>
    <submittedName>
        <fullName evidence="12">Cation transporter</fullName>
    </submittedName>
</protein>
<feature type="transmembrane region" description="Helical" evidence="9">
    <location>
        <begin position="144"/>
        <end position="166"/>
    </location>
</feature>
<evidence type="ECO:0000259" key="11">
    <source>
        <dbReference type="Pfam" id="PF16916"/>
    </source>
</evidence>
<dbReference type="InterPro" id="IPR027470">
    <property type="entry name" value="Cation_efflux_CTD"/>
</dbReference>
<dbReference type="PANTHER" id="PTHR11562:SF17">
    <property type="entry name" value="RE54080P-RELATED"/>
    <property type="match status" value="1"/>
</dbReference>
<dbReference type="Pfam" id="PF01545">
    <property type="entry name" value="Cation_efflux"/>
    <property type="match status" value="1"/>
</dbReference>
<dbReference type="SUPFAM" id="SSF161111">
    <property type="entry name" value="Cation efflux protein transmembrane domain-like"/>
    <property type="match status" value="1"/>
</dbReference>
<sequence length="331" mass="34934">MKVDRARDGEGHEEDKPDRAGHGHGHDHGHDHGAAVRADSDRRYLTAALGLILAFMAAEVTAGLSARSLALVSDAGHMLTDAASLGLALFAMRLAARPASGPWTYGLRRAEILSAQANGITLLVLVVVFGDEAVRRLIEPPNVAGGLVTATALVGIAVNAAAALLISRANRTSLNVEGAFQHILSDAWAFLATAVSGIVVLTTGFDRADAIASLFVAALMARAGYRLVRDSWRIFLEGAPAGLEPARVGAAMAADPQVSEVHDLHVWTITSGFAALSAHVLVVPGENCHAVRGRLQELLREKFGIQHTTLQVDHAPEALLTIERTAPRSEH</sequence>
<feature type="transmembrane region" description="Helical" evidence="9">
    <location>
        <begin position="44"/>
        <end position="66"/>
    </location>
</feature>
<feature type="region of interest" description="Disordered" evidence="8">
    <location>
        <begin position="1"/>
        <end position="34"/>
    </location>
</feature>
<organism evidence="12 13">
    <name type="scientific">Actinocrinis puniceicyclus</name>
    <dbReference type="NCBI Taxonomy" id="977794"/>
    <lineage>
        <taxon>Bacteria</taxon>
        <taxon>Bacillati</taxon>
        <taxon>Actinomycetota</taxon>
        <taxon>Actinomycetes</taxon>
        <taxon>Catenulisporales</taxon>
        <taxon>Actinospicaceae</taxon>
        <taxon>Actinocrinis</taxon>
    </lineage>
</organism>
<comment type="subcellular location">
    <subcellularLocation>
        <location evidence="1">Membrane</location>
        <topology evidence="1">Multi-pass membrane protein</topology>
    </subcellularLocation>
</comment>
<evidence type="ECO:0000256" key="7">
    <source>
        <dbReference type="ARBA" id="ARBA00023136"/>
    </source>
</evidence>
<dbReference type="InterPro" id="IPR027469">
    <property type="entry name" value="Cation_efflux_TMD_sf"/>
</dbReference>
<dbReference type="InterPro" id="IPR002524">
    <property type="entry name" value="Cation_efflux"/>
</dbReference>
<evidence type="ECO:0000256" key="6">
    <source>
        <dbReference type="ARBA" id="ARBA00023065"/>
    </source>
</evidence>
<dbReference type="InterPro" id="IPR050681">
    <property type="entry name" value="CDF/SLC30A"/>
</dbReference>
<evidence type="ECO:0000256" key="9">
    <source>
        <dbReference type="SAM" id="Phobius"/>
    </source>
</evidence>
<evidence type="ECO:0000256" key="2">
    <source>
        <dbReference type="ARBA" id="ARBA00008873"/>
    </source>
</evidence>
<reference evidence="12" key="1">
    <citation type="submission" date="2021-04" db="EMBL/GenBank/DDBJ databases">
        <title>Genome based classification of Actinospica acidithermotolerans sp. nov., an actinobacterium isolated from an Indonesian hot spring.</title>
        <authorList>
            <person name="Kusuma A.B."/>
            <person name="Putra K.E."/>
            <person name="Nafisah S."/>
            <person name="Loh J."/>
            <person name="Nouioui I."/>
            <person name="Goodfellow M."/>
        </authorList>
    </citation>
    <scope>NUCLEOTIDE SEQUENCE</scope>
    <source>
        <strain evidence="12">DSM 45618</strain>
    </source>
</reference>
<dbReference type="InterPro" id="IPR036837">
    <property type="entry name" value="Cation_efflux_CTD_sf"/>
</dbReference>
<dbReference type="NCBIfam" id="TIGR01297">
    <property type="entry name" value="CDF"/>
    <property type="match status" value="1"/>
</dbReference>
<feature type="domain" description="Cation efflux protein transmembrane" evidence="10">
    <location>
        <begin position="46"/>
        <end position="235"/>
    </location>
</feature>
<dbReference type="PANTHER" id="PTHR11562">
    <property type="entry name" value="CATION EFFLUX PROTEIN/ ZINC TRANSPORTER"/>
    <property type="match status" value="1"/>
</dbReference>
<evidence type="ECO:0000313" key="13">
    <source>
        <dbReference type="Proteomes" id="UP000677913"/>
    </source>
</evidence>
<dbReference type="SUPFAM" id="SSF160240">
    <property type="entry name" value="Cation efflux protein cytoplasmic domain-like"/>
    <property type="match status" value="1"/>
</dbReference>
<dbReference type="AlphaFoldDB" id="A0A8J7WJ74"/>
<evidence type="ECO:0000259" key="10">
    <source>
        <dbReference type="Pfam" id="PF01545"/>
    </source>
</evidence>
<proteinExistence type="inferred from homology"/>